<keyword evidence="17" id="KW-1185">Reference proteome</keyword>
<feature type="coiled-coil region" evidence="15">
    <location>
        <begin position="279"/>
        <end position="306"/>
    </location>
</feature>
<keyword evidence="15" id="KW-0175">Coiled coil</keyword>
<dbReference type="SMART" id="SM00487">
    <property type="entry name" value="DEXDc"/>
    <property type="match status" value="1"/>
</dbReference>
<dbReference type="GO" id="GO:0009432">
    <property type="term" value="P:SOS response"/>
    <property type="evidence" value="ECO:0007669"/>
    <property type="project" value="UniProtKB-UniRule"/>
</dbReference>
<keyword evidence="3 13" id="KW-0963">Cytoplasm</keyword>
<dbReference type="InterPro" id="IPR001943">
    <property type="entry name" value="UVR_dom"/>
</dbReference>
<keyword evidence="7 13" id="KW-0067">ATP-binding</keyword>
<evidence type="ECO:0000256" key="12">
    <source>
        <dbReference type="ARBA" id="ARBA00029504"/>
    </source>
</evidence>
<dbReference type="InterPro" id="IPR041471">
    <property type="entry name" value="UvrB_inter"/>
</dbReference>
<dbReference type="Gene3D" id="3.40.50.300">
    <property type="entry name" value="P-loop containing nucleotide triphosphate hydrolases"/>
    <property type="match status" value="3"/>
</dbReference>
<dbReference type="InterPro" id="IPR001650">
    <property type="entry name" value="Helicase_C-like"/>
</dbReference>
<dbReference type="SUPFAM" id="SSF52540">
    <property type="entry name" value="P-loop containing nucleoside triphosphate hydrolases"/>
    <property type="match status" value="2"/>
</dbReference>
<organism evidence="16 17">
    <name type="scientific">Corynebacterium silvaticum</name>
    <dbReference type="NCBI Taxonomy" id="2320431"/>
    <lineage>
        <taxon>Bacteria</taxon>
        <taxon>Bacillati</taxon>
        <taxon>Actinomycetota</taxon>
        <taxon>Actinomycetes</taxon>
        <taxon>Mycobacteriales</taxon>
        <taxon>Corynebacteriaceae</taxon>
        <taxon>Corynebacterium</taxon>
    </lineage>
</organism>
<dbReference type="PANTHER" id="PTHR24029">
    <property type="entry name" value="UVRABC SYSTEM PROTEIN B"/>
    <property type="match status" value="1"/>
</dbReference>
<dbReference type="InterPro" id="IPR036876">
    <property type="entry name" value="UVR_dom_sf"/>
</dbReference>
<evidence type="ECO:0000256" key="2">
    <source>
        <dbReference type="ARBA" id="ARBA00008533"/>
    </source>
</evidence>
<dbReference type="GO" id="GO:0009381">
    <property type="term" value="F:excinuclease ABC activity"/>
    <property type="evidence" value="ECO:0007669"/>
    <property type="project" value="UniProtKB-UniRule"/>
</dbReference>
<dbReference type="FunFam" id="3.40.50.300:FF:000477">
    <property type="entry name" value="UvrABC system protein B"/>
    <property type="match status" value="1"/>
</dbReference>
<dbReference type="Pfam" id="PF12344">
    <property type="entry name" value="UvrB"/>
    <property type="match status" value="1"/>
</dbReference>
<reference evidence="16 17" key="4">
    <citation type="journal article" date="2020" name="PLoS ONE">
        <title>Taxonomic classification of strain PO100/5 shows a broader geographic distribution and genetic markers of the recently described Corynebacterium silvaticum.</title>
        <authorList>
            <person name="Viana M.V.C."/>
            <person name="Profeta R."/>
            <person name="da Silva A.L."/>
            <person name="Hurtado R."/>
            <person name="Cerqueira J.C."/>
            <person name="Ribeiro B.F.S."/>
            <person name="Almeida M.O."/>
            <person name="Morais-Rodrigues F."/>
            <person name="Soares S.C."/>
            <person name="Oliveira M."/>
            <person name="Tavares L."/>
            <person name="Figueiredo H."/>
            <person name="Wattam A.R."/>
            <person name="Barh D."/>
            <person name="Ghosh P."/>
            <person name="Silva A."/>
            <person name="Azevedo V."/>
        </authorList>
    </citation>
    <scope>NUCLEOTIDE SEQUENCE [LARGE SCALE GENOMIC DNA]</scope>
    <source>
        <strain evidence="16 17">PO100/5</strain>
    </source>
</reference>
<dbReference type="InterPro" id="IPR006935">
    <property type="entry name" value="Helicase/UvrB_N"/>
</dbReference>
<dbReference type="CDD" id="cd17916">
    <property type="entry name" value="DEXHc_UvrB"/>
    <property type="match status" value="1"/>
</dbReference>
<dbReference type="PROSITE" id="PS51194">
    <property type="entry name" value="HELICASE_CTER"/>
    <property type="match status" value="1"/>
</dbReference>
<dbReference type="GO" id="GO:0005524">
    <property type="term" value="F:ATP binding"/>
    <property type="evidence" value="ECO:0007669"/>
    <property type="project" value="UniProtKB-UniRule"/>
</dbReference>
<dbReference type="InterPro" id="IPR014001">
    <property type="entry name" value="Helicase_ATP-bd"/>
</dbReference>
<dbReference type="SMART" id="SM00490">
    <property type="entry name" value="HELICc"/>
    <property type="match status" value="1"/>
</dbReference>
<dbReference type="KEGG" id="csil:CBE74_05650"/>
<keyword evidence="10 13" id="KW-0742">SOS response</keyword>
<evidence type="ECO:0000313" key="17">
    <source>
        <dbReference type="Proteomes" id="UP000195652"/>
    </source>
</evidence>
<dbReference type="Gene3D" id="4.10.860.10">
    <property type="entry name" value="UVR domain"/>
    <property type="match status" value="1"/>
</dbReference>
<dbReference type="CDD" id="cd18790">
    <property type="entry name" value="SF2_C_UvrB"/>
    <property type="match status" value="1"/>
</dbReference>
<evidence type="ECO:0000256" key="3">
    <source>
        <dbReference type="ARBA" id="ARBA00022490"/>
    </source>
</evidence>
<dbReference type="GO" id="GO:0005737">
    <property type="term" value="C:cytoplasm"/>
    <property type="evidence" value="ECO:0007669"/>
    <property type="project" value="UniProtKB-SubCell"/>
</dbReference>
<evidence type="ECO:0000256" key="4">
    <source>
        <dbReference type="ARBA" id="ARBA00022741"/>
    </source>
</evidence>
<comment type="domain">
    <text evidence="13">The beta-hairpin motif is involved in DNA binding.</text>
</comment>
<gene>
    <name evidence="13 16" type="primary">uvrB</name>
    <name evidence="16" type="ORF">CBE74_05650</name>
</gene>
<dbReference type="HAMAP" id="MF_00204">
    <property type="entry name" value="UvrB"/>
    <property type="match status" value="1"/>
</dbReference>
<dbReference type="GO" id="GO:0003677">
    <property type="term" value="F:DNA binding"/>
    <property type="evidence" value="ECO:0007669"/>
    <property type="project" value="UniProtKB-UniRule"/>
</dbReference>
<dbReference type="EMBL" id="CP021417">
    <property type="protein sequence ID" value="ARU46055.1"/>
    <property type="molecule type" value="Genomic_DNA"/>
</dbReference>
<dbReference type="Proteomes" id="UP000195652">
    <property type="component" value="Chromosome"/>
</dbReference>
<dbReference type="InterPro" id="IPR004807">
    <property type="entry name" value="UvrB"/>
</dbReference>
<evidence type="ECO:0000256" key="9">
    <source>
        <dbReference type="ARBA" id="ARBA00023204"/>
    </source>
</evidence>
<dbReference type="RefSeq" id="WP_087453877.1">
    <property type="nucleotide sequence ID" value="NZ_CP021417.2"/>
</dbReference>
<sequence>MAFAAEHPELSVSDFRPVGDIERARGTFNVVSDYKPAGDQPAAIKELDARLTRGERDVVLLGATGTGKSATAAWLIEQQQRPTLVMAPNKTLAAQLANELRQLLPNNAVEYFVSYYDYYQPEAYIAQTDTYIEKDSSINDDVERLRHRATSSLLSRRDVVVVSSVSCIYGLGTPQSYLDRSVMLKVGEEVERDRFLRLLVDIQYDRNDIGFTRGAFRVKGDTVDIIPAYEEVAVRVEFFGDEIDALYYIHPLTGEVIRRVEEVRIFPATHYVAGPERMAKAIEGIKEELADRLTDLENRGKLLEAQRLRMRTEYDLEMIEQVGFCSGIENYSRHLDDRETGSAPATLLDYFPEDFLTIIDESHVTVPQIGGMFEGDMSRKRNLVEFGFRLPSALDNRPLRWEEFEQRVGQTVYMSATPGDYELAAAGGEYVEQVIRPTGLLDPQVDVRPTKGQIDDLIHEIRQRTQKEERVLVTTLTKKMAEDLTDYLLENNVRVRYLHSDIDTLQRVELLRQLRLGEYDVLVGINLLREGLDLPEVSLVAILDADKEGFLRSTKSLIQTIGRAARNVSGSVIMYADKITDSMQYAIDETERRREKQIAYNTEHSIDPQPLRKKIADILDQVQEARGEAAPQEAAADAALAEKRDLSTMPADKVEALISELTAQMGEAARGLKFELAGRLRDEIVDLKKELRGMRELGL</sequence>
<evidence type="ECO:0000256" key="6">
    <source>
        <dbReference type="ARBA" id="ARBA00022769"/>
    </source>
</evidence>
<evidence type="ECO:0000256" key="13">
    <source>
        <dbReference type="HAMAP-Rule" id="MF_00204"/>
    </source>
</evidence>
<evidence type="ECO:0000256" key="1">
    <source>
        <dbReference type="ARBA" id="ARBA00004496"/>
    </source>
</evidence>
<comment type="function">
    <text evidence="13">The UvrABC repair system catalyzes the recognition and processing of DNA lesions. A damage recognition complex composed of 2 UvrA and 2 UvrB subunits scans DNA for abnormalities. Upon binding of the UvrA(2)B(2) complex to a putative damaged site, the DNA wraps around one UvrB monomer. DNA wrap is dependent on ATP binding by UvrB and probably causes local melting of the DNA helix, facilitating insertion of UvrB beta-hairpin between the DNA strands. Then UvrB probes one DNA strand for the presence of a lesion. If a lesion is found the UvrA subunits dissociate and the UvrB-DNA preincision complex is formed. This complex is subsequently bound by UvrC and the second UvrB is released. If no lesion is found, the DNA wraps around the other UvrB subunit that will check the other stand for damage.</text>
</comment>
<evidence type="ECO:0000256" key="7">
    <source>
        <dbReference type="ARBA" id="ARBA00022840"/>
    </source>
</evidence>
<evidence type="ECO:0000256" key="11">
    <source>
        <dbReference type="ARBA" id="ARBA00026033"/>
    </source>
</evidence>
<keyword evidence="9 13" id="KW-0234">DNA repair</keyword>
<name>A0A7Y4LGJ6_9CORY</name>
<evidence type="ECO:0000256" key="10">
    <source>
        <dbReference type="ARBA" id="ARBA00023236"/>
    </source>
</evidence>
<dbReference type="Pfam" id="PF04851">
    <property type="entry name" value="ResIII"/>
    <property type="match status" value="1"/>
</dbReference>
<dbReference type="Pfam" id="PF17757">
    <property type="entry name" value="UvrB_inter"/>
    <property type="match status" value="1"/>
</dbReference>
<dbReference type="PANTHER" id="PTHR24029:SF0">
    <property type="entry name" value="UVRABC SYSTEM PROTEIN B"/>
    <property type="match status" value="1"/>
</dbReference>
<reference evidence="16 17" key="3">
    <citation type="journal article" date="2020" name="Int. J. Syst. Evol. Microbiol.">
        <title>Corynebacterium silvaticum sp. nov., a unique group of NTTB corynebacteria in wild boar and roe deer.</title>
        <authorList>
            <person name="Dangel A."/>
            <person name="Berger A."/>
            <person name="Rau J."/>
            <person name="Eisenberg T."/>
            <person name="Kampfer P."/>
            <person name="Margos G."/>
            <person name="Contzen M."/>
            <person name="Busse H.J."/>
            <person name="Konrad R."/>
            <person name="Peters M."/>
            <person name="Sting R."/>
            <person name="Sing A."/>
        </authorList>
    </citation>
    <scope>NUCLEOTIDE SEQUENCE [LARGE SCALE GENOMIC DNA]</scope>
    <source>
        <strain evidence="16 17">PO100/5</strain>
    </source>
</reference>
<keyword evidence="5 13" id="KW-0227">DNA damage</keyword>
<protein>
    <recommendedName>
        <fullName evidence="12 13">UvrABC system protein B</fullName>
        <shortName evidence="13">Protein UvrB</shortName>
    </recommendedName>
    <alternativeName>
        <fullName evidence="13">Excinuclease ABC subunit B</fullName>
    </alternativeName>
</protein>
<comment type="similarity">
    <text evidence="2 13 14">Belongs to the UvrB family.</text>
</comment>
<accession>A0A7Y4LGJ6</accession>
<keyword evidence="6 13" id="KW-0228">DNA excision</keyword>
<comment type="subcellular location">
    <subcellularLocation>
        <location evidence="1 13 14">Cytoplasm</location>
    </subcellularLocation>
</comment>
<dbReference type="Pfam" id="PF02151">
    <property type="entry name" value="UVR"/>
    <property type="match status" value="1"/>
</dbReference>
<evidence type="ECO:0000256" key="14">
    <source>
        <dbReference type="RuleBase" id="RU003587"/>
    </source>
</evidence>
<feature type="short sequence motif" description="Beta-hairpin" evidence="13">
    <location>
        <begin position="115"/>
        <end position="138"/>
    </location>
</feature>
<reference evidence="16 17" key="2">
    <citation type="journal article" date="2020" name="Antonie Van Leeuwenhoek">
        <title>Phylogenomic characterisation of a novel corynebacterial species pathogenic to animals.</title>
        <authorList>
            <person name="Moller J."/>
            <person name="Musella L."/>
            <person name="Melnikov V."/>
            <person name="Geissdorfer W."/>
            <person name="Burkovski A."/>
            <person name="Sangal V."/>
        </authorList>
    </citation>
    <scope>NUCLEOTIDE SEQUENCE [LARGE SCALE GENOMIC DNA]</scope>
    <source>
        <strain evidence="16 17">PO100/5</strain>
    </source>
</reference>
<keyword evidence="4 13" id="KW-0547">Nucleotide-binding</keyword>
<evidence type="ECO:0000256" key="15">
    <source>
        <dbReference type="SAM" id="Coils"/>
    </source>
</evidence>
<feature type="binding site" evidence="13">
    <location>
        <begin position="62"/>
        <end position="69"/>
    </location>
    <ligand>
        <name>ATP</name>
        <dbReference type="ChEBI" id="CHEBI:30616"/>
    </ligand>
</feature>
<dbReference type="NCBIfam" id="NF003673">
    <property type="entry name" value="PRK05298.1"/>
    <property type="match status" value="1"/>
</dbReference>
<dbReference type="InterPro" id="IPR024759">
    <property type="entry name" value="UvrB_YAD/RRR_dom"/>
</dbReference>
<dbReference type="PROSITE" id="PS51192">
    <property type="entry name" value="HELICASE_ATP_BIND_1"/>
    <property type="match status" value="1"/>
</dbReference>
<dbReference type="PROSITE" id="PS50151">
    <property type="entry name" value="UVR"/>
    <property type="match status" value="1"/>
</dbReference>
<dbReference type="GO" id="GO:0009380">
    <property type="term" value="C:excinuclease repair complex"/>
    <property type="evidence" value="ECO:0007669"/>
    <property type="project" value="InterPro"/>
</dbReference>
<dbReference type="InterPro" id="IPR027417">
    <property type="entry name" value="P-loop_NTPase"/>
</dbReference>
<evidence type="ECO:0000256" key="8">
    <source>
        <dbReference type="ARBA" id="ARBA00022881"/>
    </source>
</evidence>
<dbReference type="GeneID" id="75007743"/>
<dbReference type="GO" id="GO:0016887">
    <property type="term" value="F:ATP hydrolysis activity"/>
    <property type="evidence" value="ECO:0007669"/>
    <property type="project" value="InterPro"/>
</dbReference>
<dbReference type="SUPFAM" id="SSF46600">
    <property type="entry name" value="C-terminal UvrC-binding domain of UvrB"/>
    <property type="match status" value="1"/>
</dbReference>
<dbReference type="AlphaFoldDB" id="A0A7Y4LGJ6"/>
<dbReference type="GO" id="GO:0006289">
    <property type="term" value="P:nucleotide-excision repair"/>
    <property type="evidence" value="ECO:0007669"/>
    <property type="project" value="UniProtKB-UniRule"/>
</dbReference>
<keyword evidence="16" id="KW-0378">Hydrolase</keyword>
<proteinExistence type="inferred from homology"/>
<dbReference type="NCBIfam" id="TIGR00631">
    <property type="entry name" value="uvrb"/>
    <property type="match status" value="1"/>
</dbReference>
<evidence type="ECO:0000256" key="5">
    <source>
        <dbReference type="ARBA" id="ARBA00022763"/>
    </source>
</evidence>
<dbReference type="Pfam" id="PF00271">
    <property type="entry name" value="Helicase_C"/>
    <property type="match status" value="1"/>
</dbReference>
<keyword evidence="8 13" id="KW-0267">Excision nuclease</keyword>
<reference evidence="16 17" key="1">
    <citation type="journal article" date="2014" name="BMC Vet. Res.">
        <title>First report of Corynebacterium pseudotuberculosis from caseous lymphadenitis lesions in Black Alentejano pig (Sus scrofa domesticus).</title>
        <authorList>
            <person name="Oliveira M."/>
            <person name="Barroco C."/>
            <person name="Mottola C."/>
            <person name="Santos R."/>
            <person name="Lemsaddek A."/>
            <person name="Tavares L."/>
            <person name="Semedo-Lemsaddek T."/>
        </authorList>
    </citation>
    <scope>NUCLEOTIDE SEQUENCE [LARGE SCALE GENOMIC DNA]</scope>
    <source>
        <strain evidence="16 17">PO100/5</strain>
    </source>
</reference>
<evidence type="ECO:0000313" key="16">
    <source>
        <dbReference type="EMBL" id="ARU46055.1"/>
    </source>
</evidence>
<comment type="subunit">
    <text evidence="11 13 14">Forms a heterotetramer with UvrA during the search for lesions. Interacts with UvrC in an incision complex.</text>
</comment>